<feature type="domain" description="EamA" evidence="7">
    <location>
        <begin position="169"/>
        <end position="304"/>
    </location>
</feature>
<dbReference type="InterPro" id="IPR000620">
    <property type="entry name" value="EamA_dom"/>
</dbReference>
<evidence type="ECO:0000256" key="6">
    <source>
        <dbReference type="SAM" id="Phobius"/>
    </source>
</evidence>
<reference evidence="8 9" key="1">
    <citation type="submission" date="2019-04" db="EMBL/GenBank/DDBJ databases">
        <title>Crenobacter sp. nov.</title>
        <authorList>
            <person name="Shi S."/>
        </authorList>
    </citation>
    <scope>NUCLEOTIDE SEQUENCE [LARGE SCALE GENOMIC DNA]</scope>
    <source>
        <strain evidence="8 9">GY 70310</strain>
    </source>
</reference>
<feature type="transmembrane region" description="Helical" evidence="6">
    <location>
        <begin position="49"/>
        <end position="69"/>
    </location>
</feature>
<evidence type="ECO:0000256" key="3">
    <source>
        <dbReference type="ARBA" id="ARBA00022692"/>
    </source>
</evidence>
<evidence type="ECO:0000313" key="8">
    <source>
        <dbReference type="EMBL" id="TIC85206.1"/>
    </source>
</evidence>
<feature type="transmembrane region" description="Helical" evidence="6">
    <location>
        <begin position="167"/>
        <end position="187"/>
    </location>
</feature>
<comment type="subcellular location">
    <subcellularLocation>
        <location evidence="1">Cell membrane</location>
        <topology evidence="1">Multi-pass membrane protein</topology>
    </subcellularLocation>
</comment>
<protein>
    <submittedName>
        <fullName evidence="8">DMT family transporter</fullName>
    </submittedName>
</protein>
<keyword evidence="2" id="KW-1003">Cell membrane</keyword>
<evidence type="ECO:0000313" key="9">
    <source>
        <dbReference type="Proteomes" id="UP000308891"/>
    </source>
</evidence>
<dbReference type="PANTHER" id="PTHR42920:SF5">
    <property type="entry name" value="EAMA DOMAIN-CONTAINING PROTEIN"/>
    <property type="match status" value="1"/>
</dbReference>
<feature type="transmembrane region" description="Helical" evidence="6">
    <location>
        <begin position="262"/>
        <end position="281"/>
    </location>
</feature>
<dbReference type="Gene3D" id="1.10.3730.20">
    <property type="match status" value="1"/>
</dbReference>
<evidence type="ECO:0000256" key="2">
    <source>
        <dbReference type="ARBA" id="ARBA00022475"/>
    </source>
</evidence>
<dbReference type="InterPro" id="IPR051258">
    <property type="entry name" value="Diverse_Substrate_Transporter"/>
</dbReference>
<keyword evidence="5 6" id="KW-0472">Membrane</keyword>
<dbReference type="Pfam" id="PF00892">
    <property type="entry name" value="EamA"/>
    <property type="match status" value="2"/>
</dbReference>
<feature type="domain" description="EamA" evidence="7">
    <location>
        <begin position="17"/>
        <end position="153"/>
    </location>
</feature>
<feature type="transmembrane region" description="Helical" evidence="6">
    <location>
        <begin position="231"/>
        <end position="250"/>
    </location>
</feature>
<feature type="transmembrane region" description="Helical" evidence="6">
    <location>
        <begin position="138"/>
        <end position="155"/>
    </location>
</feature>
<dbReference type="AlphaFoldDB" id="A0A4T0V225"/>
<dbReference type="InterPro" id="IPR037185">
    <property type="entry name" value="EmrE-like"/>
</dbReference>
<comment type="caution">
    <text evidence="8">The sequence shown here is derived from an EMBL/GenBank/DDBJ whole genome shotgun (WGS) entry which is preliminary data.</text>
</comment>
<feature type="transmembrane region" description="Helical" evidence="6">
    <location>
        <begin position="114"/>
        <end position="131"/>
    </location>
</feature>
<dbReference type="OrthoDB" id="9813617at2"/>
<dbReference type="PANTHER" id="PTHR42920">
    <property type="entry name" value="OS03G0707200 PROTEIN-RELATED"/>
    <property type="match status" value="1"/>
</dbReference>
<keyword evidence="4 6" id="KW-1133">Transmembrane helix</keyword>
<accession>A0A4T0V225</accession>
<keyword evidence="3 6" id="KW-0812">Transmembrane</keyword>
<keyword evidence="9" id="KW-1185">Reference proteome</keyword>
<gene>
    <name evidence="8" type="ORF">E5K04_04195</name>
</gene>
<proteinExistence type="predicted"/>
<dbReference type="SUPFAM" id="SSF103481">
    <property type="entry name" value="Multidrug resistance efflux transporter EmrE"/>
    <property type="match status" value="2"/>
</dbReference>
<evidence type="ECO:0000259" key="7">
    <source>
        <dbReference type="Pfam" id="PF00892"/>
    </source>
</evidence>
<sequence>MSGHALESWRTAFLNHKGVALAVLSAAGFSAKAIFVKLGFRYGASAEALLALRMLFALPFFAAMLWLCMREGALRRIGRRDWPLIVLLGLCGYYLSSLFDFIGLRYISSALERLTLFLYPTLVLLLSVIFLGKRYSVCVWLAVALAYLGAGLALSHDLSDAALGADVWVGVGWVSLSMLCYAVYVAGSGEVVGRVGATPFSALATLVACFAVLAHFVLTQPLETLVLPGEVYLITLSMALFSTVFPVWALTQAIRLLGAGRAASISTLGPVLTLSMGWTVLGESFSWTQIAGAALVIAGVVLVSRSRKAEEAASPDEVRCPISPRLAPGRS</sequence>
<dbReference type="Proteomes" id="UP000308891">
    <property type="component" value="Unassembled WGS sequence"/>
</dbReference>
<dbReference type="EMBL" id="STGJ01000003">
    <property type="protein sequence ID" value="TIC85206.1"/>
    <property type="molecule type" value="Genomic_DNA"/>
</dbReference>
<organism evidence="8 9">
    <name type="scientific">Crenobacter intestini</name>
    <dbReference type="NCBI Taxonomy" id="2563443"/>
    <lineage>
        <taxon>Bacteria</taxon>
        <taxon>Pseudomonadati</taxon>
        <taxon>Pseudomonadota</taxon>
        <taxon>Betaproteobacteria</taxon>
        <taxon>Neisseriales</taxon>
        <taxon>Neisseriaceae</taxon>
        <taxon>Crenobacter</taxon>
    </lineage>
</organism>
<feature type="transmembrane region" description="Helical" evidence="6">
    <location>
        <begin position="199"/>
        <end position="219"/>
    </location>
</feature>
<name>A0A4T0V225_9NEIS</name>
<evidence type="ECO:0000256" key="5">
    <source>
        <dbReference type="ARBA" id="ARBA00023136"/>
    </source>
</evidence>
<evidence type="ECO:0000256" key="4">
    <source>
        <dbReference type="ARBA" id="ARBA00022989"/>
    </source>
</evidence>
<evidence type="ECO:0000256" key="1">
    <source>
        <dbReference type="ARBA" id="ARBA00004651"/>
    </source>
</evidence>
<dbReference type="GO" id="GO:0005886">
    <property type="term" value="C:plasma membrane"/>
    <property type="evidence" value="ECO:0007669"/>
    <property type="project" value="UniProtKB-SubCell"/>
</dbReference>
<feature type="transmembrane region" description="Helical" evidence="6">
    <location>
        <begin position="81"/>
        <end position="102"/>
    </location>
</feature>
<feature type="transmembrane region" description="Helical" evidence="6">
    <location>
        <begin position="287"/>
        <end position="304"/>
    </location>
</feature>